<reference evidence="2 4" key="1">
    <citation type="submission" date="2019-07" db="EMBL/GenBank/DDBJ databases">
        <title>Whole genome shotgun sequence of Cellulomonas hominis NBRC 16055.</title>
        <authorList>
            <person name="Hosoyama A."/>
            <person name="Uohara A."/>
            <person name="Ohji S."/>
            <person name="Ichikawa N."/>
        </authorList>
    </citation>
    <scope>NUCLEOTIDE SEQUENCE [LARGE SCALE GENOMIC DNA]</scope>
    <source>
        <strain evidence="2 4">NBRC 16055</strain>
    </source>
</reference>
<keyword evidence="1" id="KW-0472">Membrane</keyword>
<reference evidence="3 5" key="2">
    <citation type="submission" date="2020-08" db="EMBL/GenBank/DDBJ databases">
        <title>Sequencing the genomes of 1000 actinobacteria strains.</title>
        <authorList>
            <person name="Klenk H.-P."/>
        </authorList>
    </citation>
    <scope>NUCLEOTIDE SEQUENCE [LARGE SCALE GENOMIC DNA]</scope>
    <source>
        <strain evidence="3 5">DSM 9581</strain>
    </source>
</reference>
<sequence length="319" mass="33586">MSDPLERLRAADPARGRGLDDLDPAAWAVLHDGVLRTPSGTVPARRRRWRLGRNATIALGLGVVLTAGGLATIPGFLGGTVGGPNCLRTWGEPAEVTGPWVSGDPVGDCVLYWEQEGMEPPEDLVAFTVQGLTYAAPAGEVPQGAVSLDGQPVYTPAEMELQQSAADSVDGGVVCRSVPEAAAWAQQELDRLGLAGTWTVEVTGDPADPHWSEDGIDRPCSVVDVQQHGRVAVFPGADPAVDMFPDGNWRADLLRERITDACVTVDEARAVADEMLAGEEHHWPTSSVVDESADCARVDLAIGGSIQVTVYGPTRVAAG</sequence>
<organism evidence="2 4">
    <name type="scientific">Cellulomonas hominis</name>
    <dbReference type="NCBI Taxonomy" id="156981"/>
    <lineage>
        <taxon>Bacteria</taxon>
        <taxon>Bacillati</taxon>
        <taxon>Actinomycetota</taxon>
        <taxon>Actinomycetes</taxon>
        <taxon>Micrococcales</taxon>
        <taxon>Cellulomonadaceae</taxon>
        <taxon>Cellulomonas</taxon>
    </lineage>
</organism>
<keyword evidence="1" id="KW-0812">Transmembrane</keyword>
<proteinExistence type="predicted"/>
<keyword evidence="1" id="KW-1133">Transmembrane helix</keyword>
<dbReference type="AlphaFoldDB" id="A0A511F7T8"/>
<dbReference type="Proteomes" id="UP000564629">
    <property type="component" value="Unassembled WGS sequence"/>
</dbReference>
<evidence type="ECO:0000313" key="2">
    <source>
        <dbReference type="EMBL" id="GEL45371.1"/>
    </source>
</evidence>
<protein>
    <submittedName>
        <fullName evidence="2">Uncharacterized protein</fullName>
    </submittedName>
</protein>
<evidence type="ECO:0000256" key="1">
    <source>
        <dbReference type="SAM" id="Phobius"/>
    </source>
</evidence>
<dbReference type="RefSeq" id="WP_146833042.1">
    <property type="nucleotide sequence ID" value="NZ_BJVQ01000004.1"/>
</dbReference>
<dbReference type="Proteomes" id="UP000321723">
    <property type="component" value="Unassembled WGS sequence"/>
</dbReference>
<accession>A0A511F7T8</accession>
<keyword evidence="4" id="KW-1185">Reference proteome</keyword>
<feature type="transmembrane region" description="Helical" evidence="1">
    <location>
        <begin position="55"/>
        <end position="77"/>
    </location>
</feature>
<dbReference type="EMBL" id="JACHDN010000001">
    <property type="protein sequence ID" value="MBB5473200.1"/>
    <property type="molecule type" value="Genomic_DNA"/>
</dbReference>
<evidence type="ECO:0000313" key="3">
    <source>
        <dbReference type="EMBL" id="MBB5473200.1"/>
    </source>
</evidence>
<name>A0A511F7T8_9CELL</name>
<evidence type="ECO:0000313" key="4">
    <source>
        <dbReference type="Proteomes" id="UP000321723"/>
    </source>
</evidence>
<evidence type="ECO:0000313" key="5">
    <source>
        <dbReference type="Proteomes" id="UP000564629"/>
    </source>
</evidence>
<dbReference type="EMBL" id="BJVQ01000004">
    <property type="protein sequence ID" value="GEL45371.1"/>
    <property type="molecule type" value="Genomic_DNA"/>
</dbReference>
<gene>
    <name evidence="2" type="ORF">CHO01_04870</name>
    <name evidence="3" type="ORF">HNR08_001936</name>
</gene>
<dbReference type="OrthoDB" id="4825641at2"/>
<comment type="caution">
    <text evidence="2">The sequence shown here is derived from an EMBL/GenBank/DDBJ whole genome shotgun (WGS) entry which is preliminary data.</text>
</comment>